<reference evidence="4" key="1">
    <citation type="submission" date="2016-06" db="UniProtKB">
        <authorList>
            <consortium name="WormBaseParasite"/>
        </authorList>
    </citation>
    <scope>IDENTIFICATION</scope>
</reference>
<accession>A0A183AMY0</accession>
<evidence type="ECO:0000313" key="2">
    <source>
        <dbReference type="EMBL" id="VDP83233.1"/>
    </source>
</evidence>
<sequence length="119" mass="13097">MMDGEKIQRALLSTGEVSHRVYSVQTRESDKSVSTSPELKPISNPSEDGPSRSDTRACLDPVPRSRSVVAMKEASRKATRKQQARQGTAEPTTHPALISSLFPNVPPVLRFVDEGYKCE</sequence>
<dbReference type="Proteomes" id="UP000272942">
    <property type="component" value="Unassembled WGS sequence"/>
</dbReference>
<organism evidence="4">
    <name type="scientific">Echinostoma caproni</name>
    <dbReference type="NCBI Taxonomy" id="27848"/>
    <lineage>
        <taxon>Eukaryota</taxon>
        <taxon>Metazoa</taxon>
        <taxon>Spiralia</taxon>
        <taxon>Lophotrochozoa</taxon>
        <taxon>Platyhelminthes</taxon>
        <taxon>Trematoda</taxon>
        <taxon>Digenea</taxon>
        <taxon>Plagiorchiida</taxon>
        <taxon>Echinostomata</taxon>
        <taxon>Echinostomatoidea</taxon>
        <taxon>Echinostomatidae</taxon>
        <taxon>Echinostoma</taxon>
    </lineage>
</organism>
<dbReference type="EMBL" id="UZAN01045807">
    <property type="protein sequence ID" value="VDP83233.1"/>
    <property type="molecule type" value="Genomic_DNA"/>
</dbReference>
<gene>
    <name evidence="2" type="ORF">ECPE_LOCUS8315</name>
</gene>
<protein>
    <submittedName>
        <fullName evidence="2 4">Uncharacterized protein</fullName>
    </submittedName>
</protein>
<dbReference type="OrthoDB" id="202825at2759"/>
<dbReference type="AlphaFoldDB" id="A0A183AMY0"/>
<evidence type="ECO:0000313" key="3">
    <source>
        <dbReference type="Proteomes" id="UP000272942"/>
    </source>
</evidence>
<dbReference type="WBParaSite" id="ECPE_0000834101-mRNA-1">
    <property type="protein sequence ID" value="ECPE_0000834101-mRNA-1"/>
    <property type="gene ID" value="ECPE_0000834101"/>
</dbReference>
<proteinExistence type="predicted"/>
<evidence type="ECO:0000313" key="4">
    <source>
        <dbReference type="WBParaSite" id="ECPE_0000834101-mRNA-1"/>
    </source>
</evidence>
<keyword evidence="3" id="KW-1185">Reference proteome</keyword>
<feature type="region of interest" description="Disordered" evidence="1">
    <location>
        <begin position="1"/>
        <end position="100"/>
    </location>
</feature>
<evidence type="ECO:0000256" key="1">
    <source>
        <dbReference type="SAM" id="MobiDB-lite"/>
    </source>
</evidence>
<reference evidence="2 3" key="2">
    <citation type="submission" date="2018-11" db="EMBL/GenBank/DDBJ databases">
        <authorList>
            <consortium name="Pathogen Informatics"/>
        </authorList>
    </citation>
    <scope>NUCLEOTIDE SEQUENCE [LARGE SCALE GENOMIC DNA]</scope>
    <source>
        <strain evidence="2 3">Egypt</strain>
    </source>
</reference>
<name>A0A183AMY0_9TREM</name>